<name>U4KYQ4_PYROM</name>
<gene>
    <name evidence="1" type="ORF">PCON_06688</name>
</gene>
<proteinExistence type="predicted"/>
<reference evidence="1 2" key="1">
    <citation type="journal article" date="2013" name="PLoS Genet.">
        <title>The genome and development-dependent transcriptomes of Pyronema confluens: a window into fungal evolution.</title>
        <authorList>
            <person name="Traeger S."/>
            <person name="Altegoer F."/>
            <person name="Freitag M."/>
            <person name="Gabaldon T."/>
            <person name="Kempken F."/>
            <person name="Kumar A."/>
            <person name="Marcet-Houben M."/>
            <person name="Poggeler S."/>
            <person name="Stajich J.E."/>
            <person name="Nowrousian M."/>
        </authorList>
    </citation>
    <scope>NUCLEOTIDE SEQUENCE [LARGE SCALE GENOMIC DNA]</scope>
    <source>
        <strain evidence="2">CBS 100304</strain>
        <tissue evidence="1">Vegetative mycelium</tissue>
    </source>
</reference>
<keyword evidence="2" id="KW-1185">Reference proteome</keyword>
<dbReference type="Proteomes" id="UP000018144">
    <property type="component" value="Unassembled WGS sequence"/>
</dbReference>
<evidence type="ECO:0000313" key="2">
    <source>
        <dbReference type="Proteomes" id="UP000018144"/>
    </source>
</evidence>
<dbReference type="AlphaFoldDB" id="U4KYQ4"/>
<dbReference type="EMBL" id="HF935332">
    <property type="protein sequence ID" value="CCX07101.1"/>
    <property type="molecule type" value="Genomic_DNA"/>
</dbReference>
<organism evidence="1 2">
    <name type="scientific">Pyronema omphalodes (strain CBS 100304)</name>
    <name type="common">Pyronema confluens</name>
    <dbReference type="NCBI Taxonomy" id="1076935"/>
    <lineage>
        <taxon>Eukaryota</taxon>
        <taxon>Fungi</taxon>
        <taxon>Dikarya</taxon>
        <taxon>Ascomycota</taxon>
        <taxon>Pezizomycotina</taxon>
        <taxon>Pezizomycetes</taxon>
        <taxon>Pezizales</taxon>
        <taxon>Pyronemataceae</taxon>
        <taxon>Pyronema</taxon>
    </lineage>
</organism>
<protein>
    <submittedName>
        <fullName evidence="1">Uncharacterized protein</fullName>
    </submittedName>
</protein>
<accession>U4KYQ4</accession>
<sequence length="174" mass="19528">MPPIRHLAPCDNINTKVQAACVHVLEGNNNVQMATSRLFHFSSAEIAKIHKRNFYTTTGESSSPLSLSSEATLPSLTPTLRTPYIKITFCKDPESKKSGAKNCKISKQLKRIEKRVVRLEKKIQLYKLRLGFDKGNYTGDVLGEQHESIDEEGIKQIGFFSKILMNAVKKAFMA</sequence>
<evidence type="ECO:0000313" key="1">
    <source>
        <dbReference type="EMBL" id="CCX07101.1"/>
    </source>
</evidence>